<keyword evidence="2 4" id="KW-0802">TPR repeat</keyword>
<dbReference type="KEGG" id="tpsc:RBB77_21450"/>
<dbReference type="Gene3D" id="3.40.50.10610">
    <property type="entry name" value="ABC-type transport auxiliary lipoprotein component"/>
    <property type="match status" value="1"/>
</dbReference>
<evidence type="ECO:0000256" key="4">
    <source>
        <dbReference type="PROSITE-ProRule" id="PRU00339"/>
    </source>
</evidence>
<evidence type="ECO:0000256" key="5">
    <source>
        <dbReference type="PROSITE-ProRule" id="PRU01091"/>
    </source>
</evidence>
<evidence type="ECO:0000256" key="6">
    <source>
        <dbReference type="SAM" id="Phobius"/>
    </source>
</evidence>
<feature type="domain" description="OmpR/PhoB-type" evidence="7">
    <location>
        <begin position="6"/>
        <end position="106"/>
    </location>
</feature>
<evidence type="ECO:0000259" key="7">
    <source>
        <dbReference type="PROSITE" id="PS51755"/>
    </source>
</evidence>
<gene>
    <name evidence="8" type="ORF">RBB77_21450</name>
</gene>
<dbReference type="InterPro" id="IPR036388">
    <property type="entry name" value="WH-like_DNA-bd_sf"/>
</dbReference>
<reference evidence="8" key="1">
    <citation type="submission" date="2023-08" db="EMBL/GenBank/DDBJ databases">
        <authorList>
            <person name="Messyasz A."/>
            <person name="Mannisto M.K."/>
            <person name="Kerkhof L.J."/>
            <person name="Haggblom M."/>
        </authorList>
    </citation>
    <scope>NUCLEOTIDE SEQUENCE</scope>
    <source>
        <strain evidence="8">X5P6</strain>
    </source>
</reference>
<dbReference type="InterPro" id="IPR016032">
    <property type="entry name" value="Sig_transdc_resp-reg_C-effctor"/>
</dbReference>
<dbReference type="PROSITE" id="PS51755">
    <property type="entry name" value="OMPR_PHOB"/>
    <property type="match status" value="1"/>
</dbReference>
<name>A0AAU7ZPU8_9BACT</name>
<dbReference type="AlphaFoldDB" id="A0AAU7ZPU8"/>
<dbReference type="GO" id="GO:0000160">
    <property type="term" value="P:phosphorelay signal transduction system"/>
    <property type="evidence" value="ECO:0007669"/>
    <property type="project" value="InterPro"/>
</dbReference>
<dbReference type="SUPFAM" id="SSF48452">
    <property type="entry name" value="TPR-like"/>
    <property type="match status" value="2"/>
</dbReference>
<dbReference type="SMART" id="SM00862">
    <property type="entry name" value="Trans_reg_C"/>
    <property type="match status" value="1"/>
</dbReference>
<protein>
    <submittedName>
        <fullName evidence="8">Winged helix-turn-helix domain-containing protein</fullName>
    </submittedName>
</protein>
<dbReference type="Pfam" id="PF13181">
    <property type="entry name" value="TPR_8"/>
    <property type="match status" value="1"/>
</dbReference>
<dbReference type="RefSeq" id="WP_353063797.1">
    <property type="nucleotide sequence ID" value="NZ_CP132942.1"/>
</dbReference>
<dbReference type="Pfam" id="PF00486">
    <property type="entry name" value="Trans_reg_C"/>
    <property type="match status" value="1"/>
</dbReference>
<keyword evidence="6" id="KW-1133">Transmembrane helix</keyword>
<dbReference type="SUPFAM" id="SSF46894">
    <property type="entry name" value="C-terminal effector domain of the bipartite response regulators"/>
    <property type="match status" value="1"/>
</dbReference>
<evidence type="ECO:0000313" key="8">
    <source>
        <dbReference type="EMBL" id="XCB32956.1"/>
    </source>
</evidence>
<keyword evidence="6" id="KW-0812">Transmembrane</keyword>
<dbReference type="EMBL" id="CP132942">
    <property type="protein sequence ID" value="XCB32956.1"/>
    <property type="molecule type" value="Genomic_DNA"/>
</dbReference>
<dbReference type="GO" id="GO:0003677">
    <property type="term" value="F:DNA binding"/>
    <property type="evidence" value="ECO:0007669"/>
    <property type="project" value="UniProtKB-UniRule"/>
</dbReference>
<evidence type="ECO:0000256" key="1">
    <source>
        <dbReference type="ARBA" id="ARBA00022737"/>
    </source>
</evidence>
<dbReference type="Gene3D" id="1.25.40.10">
    <property type="entry name" value="Tetratricopeptide repeat domain"/>
    <property type="match status" value="3"/>
</dbReference>
<dbReference type="CDD" id="cd00383">
    <property type="entry name" value="trans_reg_C"/>
    <property type="match status" value="1"/>
</dbReference>
<proteinExistence type="predicted"/>
<keyword evidence="6" id="KW-0472">Membrane</keyword>
<dbReference type="Gene3D" id="1.10.10.10">
    <property type="entry name" value="Winged helix-like DNA-binding domain superfamily/Winged helix DNA-binding domain"/>
    <property type="match status" value="1"/>
</dbReference>
<reference evidence="8" key="2">
    <citation type="journal article" date="2024" name="Environ. Microbiol.">
        <title>Genome analysis and description of Tunturibacter gen. nov. expands the diversity of Terriglobia in tundra soils.</title>
        <authorList>
            <person name="Messyasz A."/>
            <person name="Mannisto M.K."/>
            <person name="Kerkhof L.J."/>
            <person name="Haggblom M.M."/>
        </authorList>
    </citation>
    <scope>NUCLEOTIDE SEQUENCE</scope>
    <source>
        <strain evidence="8">X5P6</strain>
    </source>
</reference>
<dbReference type="GO" id="GO:0006355">
    <property type="term" value="P:regulation of DNA-templated transcription"/>
    <property type="evidence" value="ECO:0007669"/>
    <property type="project" value="InterPro"/>
</dbReference>
<dbReference type="PANTHER" id="PTHR45586:SF1">
    <property type="entry name" value="LIPOPOLYSACCHARIDE ASSEMBLY PROTEIN B"/>
    <property type="match status" value="1"/>
</dbReference>
<evidence type="ECO:0000256" key="3">
    <source>
        <dbReference type="ARBA" id="ARBA00023125"/>
    </source>
</evidence>
<keyword evidence="1" id="KW-0677">Repeat</keyword>
<accession>A0AAU7ZPU8</accession>
<dbReference type="PANTHER" id="PTHR45586">
    <property type="entry name" value="TPR REPEAT-CONTAINING PROTEIN PA4667"/>
    <property type="match status" value="1"/>
</dbReference>
<dbReference type="InterPro" id="IPR051012">
    <property type="entry name" value="CellSynth/LPSAsmb/PSIAsmb"/>
</dbReference>
<feature type="DNA-binding region" description="OmpR/PhoB-type" evidence="5">
    <location>
        <begin position="6"/>
        <end position="106"/>
    </location>
</feature>
<sequence>MQTHPGTVYRFGPFEVNAASGELLKNGRPIRLQEQPCRLLLVLLETPGQVVSREELRDRLWSGDTFVYFDGSLRVAVRKLREALDDNADDPRYIETIPKRGYRFLISEVRRVEAASEVAEPEAAKRSEGARRDSVEGLKTGTKAARWWVAAVAAILMIGIGLAAGRRMFFPHTVHALTDKDTIVLADFANATGDPVFDGTLRQGLSVQLEQSPFLSIIPDEKIQQTLGQMGQSADAKLIQATAREVCQRTASAAVLEGSIGKIGTQYLLTLKAVNCKSGETLASTEAQASDENYVLNALGKVSVEMRNKLGESLSTIRKFDIPLEEATTPSLQALKAYSSGMRILRTKEPDAATPFFKRAVELDPNFAVAYAYLGVQATDNLQPGLSVDYRTKAYELRDRSSEAEKYWITATYHKGVTGNIPKAIEACDLWIQDYPRSEMPHIYLSAAVLPVVGQYERAAEESTEGVRLRPDFALAYAFRIRAYTALNRFDEAKAIYAQALERKLHTSEIDAAMYFLAFVQNDTAAMAQHVIRAESLPNWEHKILSMEGDTAAYAGHLREAREFSRRAMDSAQRAGEKDAPAVYSGISGLREAWFGNTDEARRRATLAMQLSTGRDLQYFAALVFAYTRDDARAKVLADDLDKSFPEDTIVQFNYLPTVRGRLALNKGDAPGAISNLAASAPYELGETRATDLEWTAMFPVFVRGEAYLAAHRGSEAAAEFQKILDHRGLVLNQPIGALAHLGLGRAYVLEGNLSKAKAAYEDFLTLWKDADPDIPVLQQAKAEYGKLR</sequence>
<evidence type="ECO:0000256" key="2">
    <source>
        <dbReference type="ARBA" id="ARBA00022803"/>
    </source>
</evidence>
<feature type="repeat" description="TPR" evidence="4">
    <location>
        <begin position="334"/>
        <end position="367"/>
    </location>
</feature>
<dbReference type="SMART" id="SM00028">
    <property type="entry name" value="TPR"/>
    <property type="match status" value="3"/>
</dbReference>
<dbReference type="PROSITE" id="PS50005">
    <property type="entry name" value="TPR"/>
    <property type="match status" value="1"/>
</dbReference>
<organism evidence="8">
    <name type="scientific">Tunturiibacter psychrotolerans</name>
    <dbReference type="NCBI Taxonomy" id="3069686"/>
    <lineage>
        <taxon>Bacteria</taxon>
        <taxon>Pseudomonadati</taxon>
        <taxon>Acidobacteriota</taxon>
        <taxon>Terriglobia</taxon>
        <taxon>Terriglobales</taxon>
        <taxon>Acidobacteriaceae</taxon>
        <taxon>Tunturiibacter</taxon>
    </lineage>
</organism>
<keyword evidence="3 5" id="KW-0238">DNA-binding</keyword>
<feature type="transmembrane region" description="Helical" evidence="6">
    <location>
        <begin position="147"/>
        <end position="165"/>
    </location>
</feature>
<dbReference type="InterPro" id="IPR011990">
    <property type="entry name" value="TPR-like_helical_dom_sf"/>
</dbReference>
<dbReference type="InterPro" id="IPR019734">
    <property type="entry name" value="TPR_rpt"/>
</dbReference>
<dbReference type="InterPro" id="IPR001867">
    <property type="entry name" value="OmpR/PhoB-type_DNA-bd"/>
</dbReference>